<evidence type="ECO:0000313" key="2">
    <source>
        <dbReference type="EMBL" id="PVX84434.1"/>
    </source>
</evidence>
<evidence type="ECO:0000256" key="1">
    <source>
        <dbReference type="SAM" id="SignalP"/>
    </source>
</evidence>
<keyword evidence="1" id="KW-0732">Signal</keyword>
<name>A0ABX5KTL2_9BURK</name>
<evidence type="ECO:0000313" key="3">
    <source>
        <dbReference type="Proteomes" id="UP000245712"/>
    </source>
</evidence>
<evidence type="ECO:0008006" key="4">
    <source>
        <dbReference type="Google" id="ProtNLM"/>
    </source>
</evidence>
<keyword evidence="3" id="KW-1185">Reference proteome</keyword>
<feature type="signal peptide" evidence="1">
    <location>
        <begin position="1"/>
        <end position="25"/>
    </location>
</feature>
<organism evidence="2 3">
    <name type="scientific">Paraburkholderia unamae</name>
    <dbReference type="NCBI Taxonomy" id="219649"/>
    <lineage>
        <taxon>Bacteria</taxon>
        <taxon>Pseudomonadati</taxon>
        <taxon>Pseudomonadota</taxon>
        <taxon>Betaproteobacteria</taxon>
        <taxon>Burkholderiales</taxon>
        <taxon>Burkholderiaceae</taxon>
        <taxon>Paraburkholderia</taxon>
    </lineage>
</organism>
<dbReference type="RefSeq" id="WP_165841878.1">
    <property type="nucleotide sequence ID" value="NZ_CAJZAT010000035.1"/>
</dbReference>
<gene>
    <name evidence="2" type="ORF">C7402_105275</name>
</gene>
<accession>A0ABX5KTL2</accession>
<sequence>MDKRSRAITQALLLALLAVGGHAGAQSGDAPLTGLTVRHEDGVEIISSRSLAPAKPASTPVSASGGVVNATVSADTPGVAGSAQSRLARRHAPMNATLSSGDPGALADDVRGDHRLRANLLNADGTANEQADNGAHRLVNGQREQAQADLKDALADFDAAKRNGASRAKLNALQARIRTNLDEIHILTHAQQSGVQ</sequence>
<proteinExistence type="predicted"/>
<protein>
    <recommendedName>
        <fullName evidence="4">DUF4142 domain-containing protein</fullName>
    </recommendedName>
</protein>
<dbReference type="Proteomes" id="UP000245712">
    <property type="component" value="Unassembled WGS sequence"/>
</dbReference>
<dbReference type="EMBL" id="QEOB01000005">
    <property type="protein sequence ID" value="PVX84434.1"/>
    <property type="molecule type" value="Genomic_DNA"/>
</dbReference>
<reference evidence="2 3" key="1">
    <citation type="submission" date="2018-05" db="EMBL/GenBank/DDBJ databases">
        <title>Genomic Encyclopedia of Type Strains, Phase IV (KMG-V): Genome sequencing to study the core and pangenomes of soil and plant-associated prokaryotes.</title>
        <authorList>
            <person name="Whitman W."/>
        </authorList>
    </citation>
    <scope>NUCLEOTIDE SEQUENCE [LARGE SCALE GENOMIC DNA]</scope>
    <source>
        <strain evidence="2 3">SCZa-39</strain>
    </source>
</reference>
<comment type="caution">
    <text evidence="2">The sequence shown here is derived from an EMBL/GenBank/DDBJ whole genome shotgun (WGS) entry which is preliminary data.</text>
</comment>
<feature type="chain" id="PRO_5047466445" description="DUF4142 domain-containing protein" evidence="1">
    <location>
        <begin position="26"/>
        <end position="196"/>
    </location>
</feature>